<keyword evidence="4" id="KW-0805">Transcription regulation</keyword>
<evidence type="ECO:0008006" key="12">
    <source>
        <dbReference type="Google" id="ProtNLM"/>
    </source>
</evidence>
<keyword evidence="11" id="KW-1185">Reference proteome</keyword>
<dbReference type="Proteomes" id="UP001311232">
    <property type="component" value="Unassembled WGS sequence"/>
</dbReference>
<evidence type="ECO:0000259" key="9">
    <source>
        <dbReference type="PROSITE" id="PS51293"/>
    </source>
</evidence>
<keyword evidence="6" id="KW-0539">Nucleus</keyword>
<evidence type="ECO:0000256" key="2">
    <source>
        <dbReference type="ARBA" id="ARBA00022491"/>
    </source>
</evidence>
<feature type="domain" description="ELM2" evidence="8">
    <location>
        <begin position="105"/>
        <end position="200"/>
    </location>
</feature>
<comment type="subcellular location">
    <subcellularLocation>
        <location evidence="1">Nucleus</location>
    </subcellularLocation>
</comment>
<dbReference type="InterPro" id="IPR000949">
    <property type="entry name" value="ELM2_dom"/>
</dbReference>
<dbReference type="GO" id="GO:0005654">
    <property type="term" value="C:nucleoplasm"/>
    <property type="evidence" value="ECO:0007669"/>
    <property type="project" value="UniProtKB-ARBA"/>
</dbReference>
<dbReference type="GO" id="GO:0042826">
    <property type="term" value="F:histone deacetylase binding"/>
    <property type="evidence" value="ECO:0007669"/>
    <property type="project" value="TreeGrafter"/>
</dbReference>
<evidence type="ECO:0000256" key="7">
    <source>
        <dbReference type="SAM" id="MobiDB-lite"/>
    </source>
</evidence>
<dbReference type="Pfam" id="PF00249">
    <property type="entry name" value="Myb_DNA-binding"/>
    <property type="match status" value="1"/>
</dbReference>
<evidence type="ECO:0000256" key="5">
    <source>
        <dbReference type="ARBA" id="ARBA00023163"/>
    </source>
</evidence>
<evidence type="ECO:0000313" key="10">
    <source>
        <dbReference type="EMBL" id="KAK5608812.1"/>
    </source>
</evidence>
<dbReference type="PANTHER" id="PTHR10865:SF27">
    <property type="entry name" value="MESODERM INDUCTION EARLY RESPONSE PROTEIN 2"/>
    <property type="match status" value="1"/>
</dbReference>
<dbReference type="Gene3D" id="4.10.1240.50">
    <property type="match status" value="1"/>
</dbReference>
<name>A0AAV9RIS3_9TELE</name>
<dbReference type="InterPro" id="IPR040138">
    <property type="entry name" value="MIER/MTA"/>
</dbReference>
<dbReference type="FunFam" id="1.10.10.60:FF:000025">
    <property type="entry name" value="Mesoderm induction early response 1, transcriptional regulator"/>
    <property type="match status" value="1"/>
</dbReference>
<dbReference type="AlphaFoldDB" id="A0AAV9RIS3"/>
<dbReference type="InterPro" id="IPR017884">
    <property type="entry name" value="SANT_dom"/>
</dbReference>
<dbReference type="PANTHER" id="PTHR10865">
    <property type="entry name" value="METASTASIS-ASSOCIATED PROTEIN AND MESODERM INDUCTION EARLY RESPONSE PROTEIN"/>
    <property type="match status" value="1"/>
</dbReference>
<feature type="compositionally biased region" description="Polar residues" evidence="7">
    <location>
        <begin position="380"/>
        <end position="390"/>
    </location>
</feature>
<dbReference type="GO" id="GO:0003714">
    <property type="term" value="F:transcription corepressor activity"/>
    <property type="evidence" value="ECO:0007669"/>
    <property type="project" value="TreeGrafter"/>
</dbReference>
<keyword evidence="3" id="KW-0597">Phosphoprotein</keyword>
<feature type="compositionally biased region" description="Polar residues" evidence="7">
    <location>
        <begin position="25"/>
        <end position="39"/>
    </location>
</feature>
<dbReference type="SMART" id="SM01189">
    <property type="entry name" value="ELM2"/>
    <property type="match status" value="1"/>
</dbReference>
<reference evidence="10 11" key="1">
    <citation type="submission" date="2021-06" db="EMBL/GenBank/DDBJ databases">
        <authorList>
            <person name="Palmer J.M."/>
        </authorList>
    </citation>
    <scope>NUCLEOTIDE SEQUENCE [LARGE SCALE GENOMIC DNA]</scope>
    <source>
        <strain evidence="10 11">MEX-2019</strain>
        <tissue evidence="10">Muscle</tissue>
    </source>
</reference>
<keyword evidence="5" id="KW-0804">Transcription</keyword>
<feature type="region of interest" description="Disordered" evidence="7">
    <location>
        <begin position="272"/>
        <end position="335"/>
    </location>
</feature>
<dbReference type="PROSITE" id="PS51156">
    <property type="entry name" value="ELM2"/>
    <property type="match status" value="1"/>
</dbReference>
<evidence type="ECO:0000259" key="8">
    <source>
        <dbReference type="PROSITE" id="PS51156"/>
    </source>
</evidence>
<evidence type="ECO:0000256" key="3">
    <source>
        <dbReference type="ARBA" id="ARBA00022553"/>
    </source>
</evidence>
<dbReference type="Pfam" id="PF01448">
    <property type="entry name" value="ELM2"/>
    <property type="match status" value="1"/>
</dbReference>
<feature type="region of interest" description="Disordered" evidence="7">
    <location>
        <begin position="362"/>
        <end position="397"/>
    </location>
</feature>
<dbReference type="Gene3D" id="1.10.10.60">
    <property type="entry name" value="Homeodomain-like"/>
    <property type="match status" value="1"/>
</dbReference>
<dbReference type="SUPFAM" id="SSF46689">
    <property type="entry name" value="Homeodomain-like"/>
    <property type="match status" value="1"/>
</dbReference>
<dbReference type="GO" id="GO:0032991">
    <property type="term" value="C:protein-containing complex"/>
    <property type="evidence" value="ECO:0007669"/>
    <property type="project" value="UniProtKB-ARBA"/>
</dbReference>
<dbReference type="SMART" id="SM00717">
    <property type="entry name" value="SANT"/>
    <property type="match status" value="1"/>
</dbReference>
<proteinExistence type="predicted"/>
<feature type="compositionally biased region" description="Basic and acidic residues" evidence="7">
    <location>
        <begin position="41"/>
        <end position="62"/>
    </location>
</feature>
<sequence length="473" mass="53013">MAAQSQTVSELPLEELLALYGYPVSSPQKETCPITTTLPEKTLDKDQKTKDLFHVGKEKRASAYDLTSNTSDLLPCLQDGDKDTPVSSSDEDTDDSSIPSNEEHKEIMVGSMYQAKIPPVNPHVSEERAYTNPDQLLWRPGALPVEDVEEFLLNAQRLHGQEGAVWTQGATVQDNEQALYELVKCNFNAEEALRRLRFNVKVFSEELCSWSEEECRNFENGYRVYGKNFHLIQANKVRTRSIGECVEYYYMWKKSERHMFFTQQATRMSRRKYSMQSGNIEDGDQDDGALISCKHKPGSKQTRRRRPPQAQTNSSLSLKAMTSVHTRHRKQAGPADGELVMSLSGLCADEYPQQLFDCPFSFPSMDELPDPDSDRPSAPVQLQSQPSDQCSEWAHGNPPFHHGDNHSFLNSCFYQLHMHGRPLVSDGPDCGVAGGGAHASHRLQVEFSLPSTSASSPTVLSSNFQAFGSLLRP</sequence>
<comment type="caution">
    <text evidence="10">The sequence shown here is derived from an EMBL/GenBank/DDBJ whole genome shotgun (WGS) entry which is preliminary data.</text>
</comment>
<evidence type="ECO:0000256" key="1">
    <source>
        <dbReference type="ARBA" id="ARBA00004123"/>
    </source>
</evidence>
<dbReference type="CDD" id="cd11661">
    <property type="entry name" value="SANT_MTA3_like"/>
    <property type="match status" value="1"/>
</dbReference>
<evidence type="ECO:0000313" key="11">
    <source>
        <dbReference type="Proteomes" id="UP001311232"/>
    </source>
</evidence>
<keyword evidence="2" id="KW-0678">Repressor</keyword>
<dbReference type="PROSITE" id="PS51293">
    <property type="entry name" value="SANT"/>
    <property type="match status" value="1"/>
</dbReference>
<feature type="region of interest" description="Disordered" evidence="7">
    <location>
        <begin position="25"/>
        <end position="101"/>
    </location>
</feature>
<feature type="compositionally biased region" description="Basic residues" evidence="7">
    <location>
        <begin position="293"/>
        <end position="307"/>
    </location>
</feature>
<accession>A0AAV9RIS3</accession>
<dbReference type="InterPro" id="IPR009057">
    <property type="entry name" value="Homeodomain-like_sf"/>
</dbReference>
<dbReference type="EMBL" id="JAHHUM010001780">
    <property type="protein sequence ID" value="KAK5608812.1"/>
    <property type="molecule type" value="Genomic_DNA"/>
</dbReference>
<dbReference type="FunFam" id="4.10.1240.50:FF:000005">
    <property type="entry name" value="Mesoderm induction early response protein 3"/>
    <property type="match status" value="1"/>
</dbReference>
<protein>
    <recommendedName>
        <fullName evidence="12">Mesoderm induction early response 1, family member 2</fullName>
    </recommendedName>
</protein>
<gene>
    <name evidence="10" type="ORF">CRENBAI_019839</name>
</gene>
<feature type="domain" description="SANT" evidence="9">
    <location>
        <begin position="205"/>
        <end position="257"/>
    </location>
</feature>
<evidence type="ECO:0000256" key="6">
    <source>
        <dbReference type="ARBA" id="ARBA00023242"/>
    </source>
</evidence>
<dbReference type="InterPro" id="IPR001005">
    <property type="entry name" value="SANT/Myb"/>
</dbReference>
<organism evidence="10 11">
    <name type="scientific">Crenichthys baileyi</name>
    <name type="common">White River springfish</name>
    <dbReference type="NCBI Taxonomy" id="28760"/>
    <lineage>
        <taxon>Eukaryota</taxon>
        <taxon>Metazoa</taxon>
        <taxon>Chordata</taxon>
        <taxon>Craniata</taxon>
        <taxon>Vertebrata</taxon>
        <taxon>Euteleostomi</taxon>
        <taxon>Actinopterygii</taxon>
        <taxon>Neopterygii</taxon>
        <taxon>Teleostei</taxon>
        <taxon>Neoteleostei</taxon>
        <taxon>Acanthomorphata</taxon>
        <taxon>Ovalentaria</taxon>
        <taxon>Atherinomorphae</taxon>
        <taxon>Cyprinodontiformes</taxon>
        <taxon>Goodeidae</taxon>
        <taxon>Crenichthys</taxon>
    </lineage>
</organism>
<dbReference type="GO" id="GO:0000122">
    <property type="term" value="P:negative regulation of transcription by RNA polymerase II"/>
    <property type="evidence" value="ECO:0007669"/>
    <property type="project" value="TreeGrafter"/>
</dbReference>
<evidence type="ECO:0000256" key="4">
    <source>
        <dbReference type="ARBA" id="ARBA00023015"/>
    </source>
</evidence>